<evidence type="ECO:0000313" key="2">
    <source>
        <dbReference type="EMBL" id="GAX20615.1"/>
    </source>
</evidence>
<dbReference type="PANTHER" id="PTHR13271">
    <property type="entry name" value="UNCHARACTERIZED PUTATIVE METHYLTRANSFERASE"/>
    <property type="match status" value="1"/>
</dbReference>
<feature type="signal peptide" evidence="1">
    <location>
        <begin position="1"/>
        <end position="25"/>
    </location>
</feature>
<evidence type="ECO:0000313" key="3">
    <source>
        <dbReference type="Proteomes" id="UP000198406"/>
    </source>
</evidence>
<proteinExistence type="predicted"/>
<name>A0A1Z5K314_FISSO</name>
<sequence length="453" mass="51471">MPVHRMRPSLIFFIIALGLLNIIHSQGNGHDAHKLALFEDWIRTNAWMHSNVTLSTFPQGNGLKATSALPENTKIMTIPIDLQISRESMTKSLLSRCNDSSIDANEFMEVLKYLHDAELITIGMVIENGFDEKSLFYPYLSILSTETPQLLFAWNQKELDFLQDDQLVGLALDTARRLEYVWNKLSQSQYLPSITTNSSSLSLESFQRFYAITLSHSMWLTDNMLRIVPMAEQINHAPSHQPDSAFSAFHVRNETDGSISVFLDRNVVEGEQIYEEYDRLDNSWHLLQFGFVAEDNPYHCVVLHLVPADVHWDGTACVRQDNTYIPDKHVDQLIARYTDNSECLEQIRSFDARGIEESCSATAIASTDQTSAPALDKTLVRNAARRDSRSDPALLESLKEQLEQIEEGSTVFAADINPKRLALAIRFRLEDAKLVFKLTQIDIVDERTTTDEL</sequence>
<dbReference type="OrthoDB" id="341421at2759"/>
<dbReference type="Gene3D" id="3.90.1410.10">
    <property type="entry name" value="set domain protein methyltransferase, domain 1"/>
    <property type="match status" value="1"/>
</dbReference>
<dbReference type="SUPFAM" id="SSF82199">
    <property type="entry name" value="SET domain"/>
    <property type="match status" value="1"/>
</dbReference>
<dbReference type="CDD" id="cd10527">
    <property type="entry name" value="SET_LSMT"/>
    <property type="match status" value="1"/>
</dbReference>
<dbReference type="Proteomes" id="UP000198406">
    <property type="component" value="Unassembled WGS sequence"/>
</dbReference>
<dbReference type="PANTHER" id="PTHR13271:SF123">
    <property type="entry name" value="RIBULOSE-1,5-BISPHOSPHATE CARBOXYLASE_OXYGENASE SMALL SUBUNIT N-METHYLTRANSFERASE I-RELATED"/>
    <property type="match status" value="1"/>
</dbReference>
<dbReference type="InterPro" id="IPR046341">
    <property type="entry name" value="SET_dom_sf"/>
</dbReference>
<dbReference type="GO" id="GO:0016279">
    <property type="term" value="F:protein-lysine N-methyltransferase activity"/>
    <property type="evidence" value="ECO:0007669"/>
    <property type="project" value="TreeGrafter"/>
</dbReference>
<dbReference type="InParanoid" id="A0A1Z5K314"/>
<feature type="chain" id="PRO_5012916040" evidence="1">
    <location>
        <begin position="26"/>
        <end position="453"/>
    </location>
</feature>
<keyword evidence="3" id="KW-1185">Reference proteome</keyword>
<reference evidence="2 3" key="1">
    <citation type="journal article" date="2015" name="Plant Cell">
        <title>Oil accumulation by the oleaginous diatom Fistulifera solaris as revealed by the genome and transcriptome.</title>
        <authorList>
            <person name="Tanaka T."/>
            <person name="Maeda Y."/>
            <person name="Veluchamy A."/>
            <person name="Tanaka M."/>
            <person name="Abida H."/>
            <person name="Marechal E."/>
            <person name="Bowler C."/>
            <person name="Muto M."/>
            <person name="Sunaga Y."/>
            <person name="Tanaka M."/>
            <person name="Yoshino T."/>
            <person name="Taniguchi T."/>
            <person name="Fukuda Y."/>
            <person name="Nemoto M."/>
            <person name="Matsumoto M."/>
            <person name="Wong P.S."/>
            <person name="Aburatani S."/>
            <person name="Fujibuchi W."/>
        </authorList>
    </citation>
    <scope>NUCLEOTIDE SEQUENCE [LARGE SCALE GENOMIC DNA]</scope>
    <source>
        <strain evidence="2 3">JPCC DA0580</strain>
    </source>
</reference>
<dbReference type="InterPro" id="IPR050600">
    <property type="entry name" value="SETD3_SETD6_MTase"/>
</dbReference>
<protein>
    <submittedName>
        <fullName evidence="2">Uncharacterized protein</fullName>
    </submittedName>
</protein>
<evidence type="ECO:0000256" key="1">
    <source>
        <dbReference type="SAM" id="SignalP"/>
    </source>
</evidence>
<dbReference type="EMBL" id="BDSP01000150">
    <property type="protein sequence ID" value="GAX20615.1"/>
    <property type="molecule type" value="Genomic_DNA"/>
</dbReference>
<keyword evidence="1" id="KW-0732">Signal</keyword>
<organism evidence="2 3">
    <name type="scientific">Fistulifera solaris</name>
    <name type="common">Oleaginous diatom</name>
    <dbReference type="NCBI Taxonomy" id="1519565"/>
    <lineage>
        <taxon>Eukaryota</taxon>
        <taxon>Sar</taxon>
        <taxon>Stramenopiles</taxon>
        <taxon>Ochrophyta</taxon>
        <taxon>Bacillariophyta</taxon>
        <taxon>Bacillariophyceae</taxon>
        <taxon>Bacillariophycidae</taxon>
        <taxon>Naviculales</taxon>
        <taxon>Naviculaceae</taxon>
        <taxon>Fistulifera</taxon>
    </lineage>
</organism>
<comment type="caution">
    <text evidence="2">The sequence shown here is derived from an EMBL/GenBank/DDBJ whole genome shotgun (WGS) entry which is preliminary data.</text>
</comment>
<dbReference type="AlphaFoldDB" id="A0A1Z5K314"/>
<gene>
    <name evidence="2" type="ORF">FisN_3Hh534</name>
</gene>
<accession>A0A1Z5K314</accession>